<protein>
    <submittedName>
        <fullName evidence="1">Uncharacterized protein</fullName>
    </submittedName>
</protein>
<accession>A0A0A8Z772</accession>
<proteinExistence type="predicted"/>
<name>A0A0A8Z772_ARUDO</name>
<sequence length="49" mass="5574">MTTSNFTILPPDLTEQCTIPNKSSINLKFERKIQVMCHSIIKIHSILGM</sequence>
<dbReference type="EMBL" id="GBRH01263274">
    <property type="protein sequence ID" value="JAD34621.1"/>
    <property type="molecule type" value="Transcribed_RNA"/>
</dbReference>
<reference evidence="1" key="1">
    <citation type="submission" date="2014-09" db="EMBL/GenBank/DDBJ databases">
        <authorList>
            <person name="Magalhaes I.L.F."/>
            <person name="Oliveira U."/>
            <person name="Santos F.R."/>
            <person name="Vidigal T.H.D.A."/>
            <person name="Brescovit A.D."/>
            <person name="Santos A.J."/>
        </authorList>
    </citation>
    <scope>NUCLEOTIDE SEQUENCE</scope>
    <source>
        <tissue evidence="1">Shoot tissue taken approximately 20 cm above the soil surface</tissue>
    </source>
</reference>
<reference evidence="1" key="2">
    <citation type="journal article" date="2015" name="Data Brief">
        <title>Shoot transcriptome of the giant reed, Arundo donax.</title>
        <authorList>
            <person name="Barrero R.A."/>
            <person name="Guerrero F.D."/>
            <person name="Moolhuijzen P."/>
            <person name="Goolsby J.A."/>
            <person name="Tidwell J."/>
            <person name="Bellgard S.E."/>
            <person name="Bellgard M.I."/>
        </authorList>
    </citation>
    <scope>NUCLEOTIDE SEQUENCE</scope>
    <source>
        <tissue evidence="1">Shoot tissue taken approximately 20 cm above the soil surface</tissue>
    </source>
</reference>
<organism evidence="1">
    <name type="scientific">Arundo donax</name>
    <name type="common">Giant reed</name>
    <name type="synonym">Donax arundinaceus</name>
    <dbReference type="NCBI Taxonomy" id="35708"/>
    <lineage>
        <taxon>Eukaryota</taxon>
        <taxon>Viridiplantae</taxon>
        <taxon>Streptophyta</taxon>
        <taxon>Embryophyta</taxon>
        <taxon>Tracheophyta</taxon>
        <taxon>Spermatophyta</taxon>
        <taxon>Magnoliopsida</taxon>
        <taxon>Liliopsida</taxon>
        <taxon>Poales</taxon>
        <taxon>Poaceae</taxon>
        <taxon>PACMAD clade</taxon>
        <taxon>Arundinoideae</taxon>
        <taxon>Arundineae</taxon>
        <taxon>Arundo</taxon>
    </lineage>
</organism>
<evidence type="ECO:0000313" key="1">
    <source>
        <dbReference type="EMBL" id="JAD34621.1"/>
    </source>
</evidence>
<dbReference type="AlphaFoldDB" id="A0A0A8Z772"/>